<keyword evidence="5" id="KW-0472">Membrane</keyword>
<dbReference type="PANTHER" id="PTHR34478">
    <property type="entry name" value="PROTEIN LEMA"/>
    <property type="match status" value="1"/>
</dbReference>
<reference evidence="6 7" key="1">
    <citation type="submission" date="2016-07" db="EMBL/GenBank/DDBJ databases">
        <title>Acinetobacter sp. ANC 4603.</title>
        <authorList>
            <person name="Radolfova-Krizova L."/>
            <person name="Nemec A."/>
        </authorList>
    </citation>
    <scope>NUCLEOTIDE SEQUENCE [LARGE SCALE GENOMIC DNA]</scope>
    <source>
        <strain evidence="6 7">ANC 4603</strain>
    </source>
</reference>
<evidence type="ECO:0000256" key="5">
    <source>
        <dbReference type="ARBA" id="ARBA00023136"/>
    </source>
</evidence>
<name>A0A1C3D134_9GAMM</name>
<keyword evidence="4" id="KW-1133">Transmembrane helix</keyword>
<dbReference type="InterPro" id="IPR007156">
    <property type="entry name" value="MamQ_LemA"/>
</dbReference>
<dbReference type="GO" id="GO:0016020">
    <property type="term" value="C:membrane"/>
    <property type="evidence" value="ECO:0007669"/>
    <property type="project" value="UniProtKB-SubCell"/>
</dbReference>
<dbReference type="Gene3D" id="1.20.1440.20">
    <property type="entry name" value="LemA-like domain"/>
    <property type="match status" value="1"/>
</dbReference>
<evidence type="ECO:0000256" key="1">
    <source>
        <dbReference type="ARBA" id="ARBA00004167"/>
    </source>
</evidence>
<sequence>MWMWILLAVVILIIYKVLQSYNNLQRNAHEIKEALSNISVSISKKVNLINQLMDVVKGYQASEQLVHLTIAKETGMNAIYSNYQDSNMMLTNLQGLAERYPDLKADQQYHRLISNIELCEAEIAQWRNEYNARVKGYNTLRSSIPTIFIANGLGFSEAPYLDLSVENAEQNILKDFKTDDGERLNALFKSAKDNIVEGSKSLASTSKIALDKATDAGKKIATSDQVQNFVEKANTYMGKPNEPKFFYMLTESAPKGPVSLDEIVELAQDLNWVEQVRLSEVGSDQWSSFEDWGNIYLKTSVVSTQQIS</sequence>
<evidence type="ECO:0000313" key="7">
    <source>
        <dbReference type="Proteomes" id="UP000186553"/>
    </source>
</evidence>
<evidence type="ECO:0000256" key="4">
    <source>
        <dbReference type="ARBA" id="ARBA00022989"/>
    </source>
</evidence>
<proteinExistence type="inferred from homology"/>
<dbReference type="Proteomes" id="UP000186553">
    <property type="component" value="Unassembled WGS sequence"/>
</dbReference>
<dbReference type="STRING" id="1891224.BBP83_02935"/>
<keyword evidence="3" id="KW-0812">Transmembrane</keyword>
<dbReference type="EMBL" id="MBDL01000001">
    <property type="protein sequence ID" value="ODA14762.1"/>
    <property type="molecule type" value="Genomic_DNA"/>
</dbReference>
<comment type="similarity">
    <text evidence="2">Belongs to the LemA family.</text>
</comment>
<evidence type="ECO:0000256" key="2">
    <source>
        <dbReference type="ARBA" id="ARBA00008854"/>
    </source>
</evidence>
<dbReference type="RefSeq" id="WP_068885898.1">
    <property type="nucleotide sequence ID" value="NZ_CBCRUU010000005.1"/>
</dbReference>
<organism evidence="6 7">
    <name type="scientific">Acinetobacter celticus</name>
    <dbReference type="NCBI Taxonomy" id="1891224"/>
    <lineage>
        <taxon>Bacteria</taxon>
        <taxon>Pseudomonadati</taxon>
        <taxon>Pseudomonadota</taxon>
        <taxon>Gammaproteobacteria</taxon>
        <taxon>Moraxellales</taxon>
        <taxon>Moraxellaceae</taxon>
        <taxon>Acinetobacter</taxon>
    </lineage>
</organism>
<dbReference type="SUPFAM" id="SSF140478">
    <property type="entry name" value="LemA-like"/>
    <property type="match status" value="1"/>
</dbReference>
<comment type="caution">
    <text evidence="6">The sequence shown here is derived from an EMBL/GenBank/DDBJ whole genome shotgun (WGS) entry which is preliminary data.</text>
</comment>
<evidence type="ECO:0008006" key="8">
    <source>
        <dbReference type="Google" id="ProtNLM"/>
    </source>
</evidence>
<evidence type="ECO:0000256" key="3">
    <source>
        <dbReference type="ARBA" id="ARBA00022692"/>
    </source>
</evidence>
<evidence type="ECO:0000313" key="6">
    <source>
        <dbReference type="EMBL" id="ODA14762.1"/>
    </source>
</evidence>
<dbReference type="AlphaFoldDB" id="A0A1C3D134"/>
<comment type="subcellular location">
    <subcellularLocation>
        <location evidence="1">Membrane</location>
        <topology evidence="1">Single-pass membrane protein</topology>
    </subcellularLocation>
</comment>
<dbReference type="InterPro" id="IPR023353">
    <property type="entry name" value="LemA-like_dom_sf"/>
</dbReference>
<dbReference type="PANTHER" id="PTHR34478:SF1">
    <property type="entry name" value="PROTEIN LEMA"/>
    <property type="match status" value="1"/>
</dbReference>
<accession>A0A1C3D134</accession>
<protein>
    <recommendedName>
        <fullName evidence="8">LemA family protein</fullName>
    </recommendedName>
</protein>
<gene>
    <name evidence="6" type="ORF">BBP83_02935</name>
</gene>
<keyword evidence="7" id="KW-1185">Reference proteome</keyword>
<dbReference type="Pfam" id="PF04011">
    <property type="entry name" value="LemA"/>
    <property type="match status" value="1"/>
</dbReference>